<dbReference type="InterPro" id="IPR000337">
    <property type="entry name" value="GPCR_3"/>
</dbReference>
<feature type="transmembrane region" description="Helical" evidence="12">
    <location>
        <begin position="676"/>
        <end position="700"/>
    </location>
</feature>
<dbReference type="GO" id="GO:0004930">
    <property type="term" value="F:G protein-coupled receptor activity"/>
    <property type="evidence" value="ECO:0007669"/>
    <property type="project" value="UniProtKB-KW"/>
</dbReference>
<dbReference type="Ensembl" id="ENSGMOT00000027010.1">
    <property type="protein sequence ID" value="ENSGMOP00000042357.1"/>
    <property type="gene ID" value="ENSGMOG00000015285.2"/>
</dbReference>
<keyword evidence="10" id="KW-0325">Glycoprotein</keyword>
<feature type="transmembrane region" description="Helical" evidence="12">
    <location>
        <begin position="564"/>
        <end position="582"/>
    </location>
</feature>
<feature type="signal peptide" evidence="13">
    <location>
        <begin position="1"/>
        <end position="21"/>
    </location>
</feature>
<organism evidence="15 16">
    <name type="scientific">Gadus morhua</name>
    <name type="common">Atlantic cod</name>
    <dbReference type="NCBI Taxonomy" id="8049"/>
    <lineage>
        <taxon>Eukaryota</taxon>
        <taxon>Metazoa</taxon>
        <taxon>Chordata</taxon>
        <taxon>Craniata</taxon>
        <taxon>Vertebrata</taxon>
        <taxon>Euteleostomi</taxon>
        <taxon>Actinopterygii</taxon>
        <taxon>Neopterygii</taxon>
        <taxon>Teleostei</taxon>
        <taxon>Neoteleostei</taxon>
        <taxon>Acanthomorphata</taxon>
        <taxon>Zeiogadaria</taxon>
        <taxon>Gadariae</taxon>
        <taxon>Gadiformes</taxon>
        <taxon>Gadoidei</taxon>
        <taxon>Gadidae</taxon>
        <taxon>Gadus</taxon>
    </lineage>
</organism>
<dbReference type="InterPro" id="IPR017978">
    <property type="entry name" value="GPCR_3_C"/>
</dbReference>
<dbReference type="InterPro" id="IPR000068">
    <property type="entry name" value="GPCR_3_Ca_sens_rcpt-rel"/>
</dbReference>
<protein>
    <submittedName>
        <fullName evidence="15">Olfactory receptor C family, v3</fullName>
    </submittedName>
</protein>
<evidence type="ECO:0000256" key="4">
    <source>
        <dbReference type="ARBA" id="ARBA00022692"/>
    </source>
</evidence>
<proteinExistence type="inferred from homology"/>
<evidence type="ECO:0000256" key="11">
    <source>
        <dbReference type="ARBA" id="ARBA00023224"/>
    </source>
</evidence>
<feature type="chain" id="PRO_5034088307" evidence="13">
    <location>
        <begin position="22"/>
        <end position="714"/>
    </location>
</feature>
<comment type="similarity">
    <text evidence="2">Belongs to the G-protein coupled receptor 3 family.</text>
</comment>
<keyword evidence="5 13" id="KW-0732">Signal</keyword>
<dbReference type="InterPro" id="IPR028082">
    <property type="entry name" value="Peripla_BP_I"/>
</dbReference>
<evidence type="ECO:0000256" key="9">
    <source>
        <dbReference type="ARBA" id="ARBA00023170"/>
    </source>
</evidence>
<dbReference type="Gene3D" id="2.10.50.30">
    <property type="entry name" value="GPCR, family 3, nine cysteines domain"/>
    <property type="match status" value="1"/>
</dbReference>
<dbReference type="PROSITE" id="PS00981">
    <property type="entry name" value="G_PROTEIN_RECEP_F3_3"/>
    <property type="match status" value="1"/>
</dbReference>
<name>A0A8C5FJX5_GADMO</name>
<keyword evidence="6 12" id="KW-1133">Transmembrane helix</keyword>
<keyword evidence="9" id="KW-0675">Receptor</keyword>
<dbReference type="InterPro" id="IPR017979">
    <property type="entry name" value="GPCR_3_CS"/>
</dbReference>
<evidence type="ECO:0000256" key="12">
    <source>
        <dbReference type="SAM" id="Phobius"/>
    </source>
</evidence>
<evidence type="ECO:0000256" key="10">
    <source>
        <dbReference type="ARBA" id="ARBA00023180"/>
    </source>
</evidence>
<dbReference type="CDD" id="cd15283">
    <property type="entry name" value="7tmC_V2R_pheromone"/>
    <property type="match status" value="1"/>
</dbReference>
<comment type="subcellular location">
    <subcellularLocation>
        <location evidence="1">Cell membrane</location>
        <topology evidence="1">Multi-pass membrane protein</topology>
    </subcellularLocation>
</comment>
<evidence type="ECO:0000256" key="1">
    <source>
        <dbReference type="ARBA" id="ARBA00004651"/>
    </source>
</evidence>
<feature type="transmembrane region" description="Helical" evidence="12">
    <location>
        <begin position="644"/>
        <end position="664"/>
    </location>
</feature>
<dbReference type="Proteomes" id="UP000694546">
    <property type="component" value="Chromosome 16"/>
</dbReference>
<dbReference type="Pfam" id="PF00003">
    <property type="entry name" value="7tm_3"/>
    <property type="match status" value="1"/>
</dbReference>
<dbReference type="FunFam" id="3.40.50.2300:FF:000016">
    <property type="entry name" value="Taste 1 receptor member 2"/>
    <property type="match status" value="1"/>
</dbReference>
<evidence type="ECO:0000256" key="2">
    <source>
        <dbReference type="ARBA" id="ARBA00007242"/>
    </source>
</evidence>
<feature type="transmembrane region" description="Helical" evidence="12">
    <location>
        <begin position="450"/>
        <end position="473"/>
    </location>
</feature>
<keyword evidence="4 12" id="KW-0812">Transmembrane</keyword>
<evidence type="ECO:0000256" key="5">
    <source>
        <dbReference type="ARBA" id="ARBA00022729"/>
    </source>
</evidence>
<feature type="transmembrane region" description="Helical" evidence="12">
    <location>
        <begin position="488"/>
        <end position="508"/>
    </location>
</feature>
<evidence type="ECO:0000256" key="8">
    <source>
        <dbReference type="ARBA" id="ARBA00023136"/>
    </source>
</evidence>
<accession>A0A8C5FJX5</accession>
<dbReference type="GeneTree" id="ENSGT01150000286997"/>
<dbReference type="Pfam" id="PF01094">
    <property type="entry name" value="ANF_receptor"/>
    <property type="match status" value="1"/>
</dbReference>
<feature type="transmembrane region" description="Helical" evidence="12">
    <location>
        <begin position="609"/>
        <end position="632"/>
    </location>
</feature>
<evidence type="ECO:0000256" key="3">
    <source>
        <dbReference type="ARBA" id="ARBA00022475"/>
    </source>
</evidence>
<dbReference type="FunFam" id="2.10.50.30:FF:000002">
    <property type="entry name" value="Vomeronasal 2 receptor, h1"/>
    <property type="match status" value="1"/>
</dbReference>
<evidence type="ECO:0000256" key="7">
    <source>
        <dbReference type="ARBA" id="ARBA00023040"/>
    </source>
</evidence>
<keyword evidence="8 12" id="KW-0472">Membrane</keyword>
<evidence type="ECO:0000313" key="15">
    <source>
        <dbReference type="Ensembl" id="ENSGMOP00000042357.1"/>
    </source>
</evidence>
<dbReference type="InterPro" id="IPR038550">
    <property type="entry name" value="GPCR_3_9-Cys_sf"/>
</dbReference>
<feature type="transmembrane region" description="Helical" evidence="12">
    <location>
        <begin position="520"/>
        <end position="544"/>
    </location>
</feature>
<feature type="domain" description="G-protein coupled receptors family 3 profile" evidence="14">
    <location>
        <begin position="450"/>
        <end position="714"/>
    </location>
</feature>
<evidence type="ECO:0000256" key="13">
    <source>
        <dbReference type="SAM" id="SignalP"/>
    </source>
</evidence>
<dbReference type="InterPro" id="IPR001828">
    <property type="entry name" value="ANF_lig-bd_rcpt"/>
</dbReference>
<sequence>MTLLFLILVKPLFVLIHGACADPAPLVKVCSLQSSFEPGFVAAGDYIIGGIFPLHYNQEMPDLNSTYRPPAVKCNGQTMRLAVEEINQSKKLLSNHTLGYKIFDSCAYPLTGQRAALAMMNGLAEAESPMCHGASPLLAIIGESGSISYFSSCACLSDRRKYPTFFRVIPNDDYQVKAIAQLLLRFHWTWVGLVRGDHEYGRFAVQGLLRELKGTGVCVAYQEMIPLLYNRQRALEIMQVEANVVVVFSAEGEMTPFLKDYMMLNITGIQWVASEAWVTASVFAGREFYPYLGGTIGFGIRQELWGHSGYMNTSSPRVAYNVYKAVYAIAHSLNNLLGCQEHSGPFYNKSCLQHYLQEVAFNIGGEEVNFDLKGDSIPYYDIINWQRGSRKAVRRGEPVCCFDCVPCDTGKISNQTDAIDCTVCPEDFWSNTDRTLCIPKKVEFLTYDSLGIALTAIAVVGACITIAVLAVFLHNRNTAIVRLNNSELSFFILLSLTLCFLCALVFIGEPTPWSCMLRHTAFSITFSLCISCILGKTLVVLAVFTSTRPGNNLMKWLGPMQQRAIISTCTLLQVIICAAWLIDAPPFPSRNTLYEHSKIVLECSVGSSLAFWCVLGYIGLLACMCFILAFLARKLPGNFNEAKYITFSMLIFCAVWLAFIPAYISSPGKYADAVETFAILASSFGLLFCLFAPKCFIILLQPEKNTKQHLMGKK</sequence>
<keyword evidence="11" id="KW-0807">Transducer</keyword>
<evidence type="ECO:0000313" key="16">
    <source>
        <dbReference type="Proteomes" id="UP000694546"/>
    </source>
</evidence>
<dbReference type="AlphaFoldDB" id="A0A8C5FJX5"/>
<evidence type="ECO:0000259" key="14">
    <source>
        <dbReference type="PROSITE" id="PS50259"/>
    </source>
</evidence>
<reference evidence="15" key="1">
    <citation type="submission" date="2025-08" db="UniProtKB">
        <authorList>
            <consortium name="Ensembl"/>
        </authorList>
    </citation>
    <scope>IDENTIFICATION</scope>
</reference>
<dbReference type="PANTHER" id="PTHR24061">
    <property type="entry name" value="CALCIUM-SENSING RECEPTOR-RELATED"/>
    <property type="match status" value="1"/>
</dbReference>
<dbReference type="PRINTS" id="PR00248">
    <property type="entry name" value="GPCRMGR"/>
</dbReference>
<keyword evidence="16" id="KW-1185">Reference proteome</keyword>
<dbReference type="PANTHER" id="PTHR24061:SF504">
    <property type="entry name" value="EXTRACELLULAR CALCIUM-SENSING RECEPTOR ISOFORM X2-RELATED"/>
    <property type="match status" value="1"/>
</dbReference>
<dbReference type="Gene3D" id="3.40.50.2300">
    <property type="match status" value="3"/>
</dbReference>
<dbReference type="PROSITE" id="PS50259">
    <property type="entry name" value="G_PROTEIN_RECEP_F3_4"/>
    <property type="match status" value="1"/>
</dbReference>
<evidence type="ECO:0000256" key="6">
    <source>
        <dbReference type="ARBA" id="ARBA00022989"/>
    </source>
</evidence>
<keyword evidence="3" id="KW-1003">Cell membrane</keyword>
<reference evidence="15" key="2">
    <citation type="submission" date="2025-09" db="UniProtKB">
        <authorList>
            <consortium name="Ensembl"/>
        </authorList>
    </citation>
    <scope>IDENTIFICATION</scope>
</reference>
<dbReference type="SUPFAM" id="SSF53822">
    <property type="entry name" value="Periplasmic binding protein-like I"/>
    <property type="match status" value="1"/>
</dbReference>
<keyword evidence="7" id="KW-0297">G-protein coupled receptor</keyword>
<dbReference type="GO" id="GO:0005886">
    <property type="term" value="C:plasma membrane"/>
    <property type="evidence" value="ECO:0007669"/>
    <property type="project" value="UniProtKB-SubCell"/>
</dbReference>